<protein>
    <submittedName>
        <fullName evidence="1">Uncharacterized protein</fullName>
    </submittedName>
</protein>
<reference evidence="1" key="1">
    <citation type="submission" date="2014-11" db="EMBL/GenBank/DDBJ databases">
        <authorList>
            <person name="Amaro Gonzalez C."/>
        </authorList>
    </citation>
    <scope>NUCLEOTIDE SEQUENCE</scope>
</reference>
<name>A0A0E9RTW0_ANGAN</name>
<proteinExistence type="predicted"/>
<reference evidence="1" key="2">
    <citation type="journal article" date="2015" name="Fish Shellfish Immunol.">
        <title>Early steps in the European eel (Anguilla anguilla)-Vibrio vulnificus interaction in the gills: Role of the RtxA13 toxin.</title>
        <authorList>
            <person name="Callol A."/>
            <person name="Pajuelo D."/>
            <person name="Ebbesson L."/>
            <person name="Teles M."/>
            <person name="MacKenzie S."/>
            <person name="Amaro C."/>
        </authorList>
    </citation>
    <scope>NUCLEOTIDE SEQUENCE</scope>
</reference>
<dbReference type="EMBL" id="GBXM01076003">
    <property type="protein sequence ID" value="JAH32574.1"/>
    <property type="molecule type" value="Transcribed_RNA"/>
</dbReference>
<accession>A0A0E9RTW0</accession>
<sequence length="42" mass="4882">MIYGNSLKVFMELNLVLYLCGKKNIDTQHKSFLSFCHAVVYL</sequence>
<evidence type="ECO:0000313" key="1">
    <source>
        <dbReference type="EMBL" id="JAH32574.1"/>
    </source>
</evidence>
<organism evidence="1">
    <name type="scientific">Anguilla anguilla</name>
    <name type="common">European freshwater eel</name>
    <name type="synonym">Muraena anguilla</name>
    <dbReference type="NCBI Taxonomy" id="7936"/>
    <lineage>
        <taxon>Eukaryota</taxon>
        <taxon>Metazoa</taxon>
        <taxon>Chordata</taxon>
        <taxon>Craniata</taxon>
        <taxon>Vertebrata</taxon>
        <taxon>Euteleostomi</taxon>
        <taxon>Actinopterygii</taxon>
        <taxon>Neopterygii</taxon>
        <taxon>Teleostei</taxon>
        <taxon>Anguilliformes</taxon>
        <taxon>Anguillidae</taxon>
        <taxon>Anguilla</taxon>
    </lineage>
</organism>
<dbReference type="AlphaFoldDB" id="A0A0E9RTW0"/>